<name>A0ABQ5NJ06_9BACI</name>
<dbReference type="Proteomes" id="UP001065593">
    <property type="component" value="Unassembled WGS sequence"/>
</dbReference>
<accession>A0ABQ5NJ06</accession>
<comment type="caution">
    <text evidence="1">The sequence shown here is derived from an EMBL/GenBank/DDBJ whole genome shotgun (WGS) entry which is preliminary data.</text>
</comment>
<dbReference type="EMBL" id="BRZA01000001">
    <property type="protein sequence ID" value="GLC88098.1"/>
    <property type="molecule type" value="Genomic_DNA"/>
</dbReference>
<organism evidence="1 2">
    <name type="scientific">Lysinibacillus piscis</name>
    <dbReference type="NCBI Taxonomy" id="2518931"/>
    <lineage>
        <taxon>Bacteria</taxon>
        <taxon>Bacillati</taxon>
        <taxon>Bacillota</taxon>
        <taxon>Bacilli</taxon>
        <taxon>Bacillales</taxon>
        <taxon>Bacillaceae</taxon>
        <taxon>Lysinibacillus</taxon>
    </lineage>
</organism>
<evidence type="ECO:0000313" key="1">
    <source>
        <dbReference type="EMBL" id="GLC88098.1"/>
    </source>
</evidence>
<sequence length="54" mass="6343">MRDKVYIYDEIVCVALDKGNFLVYIKCNKVVHNETMKSHITKGNRVLMDTFCNM</sequence>
<gene>
    <name evidence="1" type="ORF">LYSBPC_12250</name>
</gene>
<keyword evidence="2" id="KW-1185">Reference proteome</keyword>
<reference evidence="1" key="1">
    <citation type="submission" date="2022-08" db="EMBL/GenBank/DDBJ databases">
        <title>Draft genome sequence of Lysinibacillus sp. strain KH24.</title>
        <authorList>
            <person name="Kanbe H."/>
            <person name="Itoh H."/>
        </authorList>
    </citation>
    <scope>NUCLEOTIDE SEQUENCE</scope>
    <source>
        <strain evidence="1">KH24</strain>
    </source>
</reference>
<protein>
    <submittedName>
        <fullName evidence="1">Uncharacterized protein</fullName>
    </submittedName>
</protein>
<evidence type="ECO:0000313" key="2">
    <source>
        <dbReference type="Proteomes" id="UP001065593"/>
    </source>
</evidence>
<proteinExistence type="predicted"/>